<evidence type="ECO:0000313" key="1">
    <source>
        <dbReference type="EMBL" id="OTG27354.1"/>
    </source>
</evidence>
<proteinExistence type="predicted"/>
<dbReference type="Proteomes" id="UP000215914">
    <property type="component" value="Chromosome 4"/>
</dbReference>
<dbReference type="EMBL" id="CM007893">
    <property type="protein sequence ID" value="OTG27354.1"/>
    <property type="molecule type" value="Genomic_DNA"/>
</dbReference>
<organism evidence="1 2">
    <name type="scientific">Helianthus annuus</name>
    <name type="common">Common sunflower</name>
    <dbReference type="NCBI Taxonomy" id="4232"/>
    <lineage>
        <taxon>Eukaryota</taxon>
        <taxon>Viridiplantae</taxon>
        <taxon>Streptophyta</taxon>
        <taxon>Embryophyta</taxon>
        <taxon>Tracheophyta</taxon>
        <taxon>Spermatophyta</taxon>
        <taxon>Magnoliopsida</taxon>
        <taxon>eudicotyledons</taxon>
        <taxon>Gunneridae</taxon>
        <taxon>Pentapetalae</taxon>
        <taxon>asterids</taxon>
        <taxon>campanulids</taxon>
        <taxon>Asterales</taxon>
        <taxon>Asteraceae</taxon>
        <taxon>Asteroideae</taxon>
        <taxon>Heliantheae alliance</taxon>
        <taxon>Heliantheae</taxon>
        <taxon>Helianthus</taxon>
    </lineage>
</organism>
<dbReference type="AlphaFoldDB" id="A0A251UW74"/>
<evidence type="ECO:0000313" key="2">
    <source>
        <dbReference type="Proteomes" id="UP000215914"/>
    </source>
</evidence>
<keyword evidence="2" id="KW-1185">Reference proteome</keyword>
<name>A0A251UW74_HELAN</name>
<protein>
    <submittedName>
        <fullName evidence="1">Uncharacterized protein</fullName>
    </submittedName>
</protein>
<sequence length="170" mass="19398">MVVAYGGLSADIEGDRERLSRKGEREIRGCEQRCFSAARRRWCSAGIGAEWRCFSAARRRWYSAGEQRLLFSRLQKSPTDGDARFFDDYDDDDVVTDGGGRRESVLARFTPLSSNSSSRHVSLGPKLIEIMKLKLSYGATIIQFDIQDKLFRNNFSTKEKEKLLQASDQR</sequence>
<reference evidence="2" key="1">
    <citation type="journal article" date="2017" name="Nature">
        <title>The sunflower genome provides insights into oil metabolism, flowering and Asterid evolution.</title>
        <authorList>
            <person name="Badouin H."/>
            <person name="Gouzy J."/>
            <person name="Grassa C.J."/>
            <person name="Murat F."/>
            <person name="Staton S.E."/>
            <person name="Cottret L."/>
            <person name="Lelandais-Briere C."/>
            <person name="Owens G.L."/>
            <person name="Carrere S."/>
            <person name="Mayjonade B."/>
            <person name="Legrand L."/>
            <person name="Gill N."/>
            <person name="Kane N.C."/>
            <person name="Bowers J.E."/>
            <person name="Hubner S."/>
            <person name="Bellec A."/>
            <person name="Berard A."/>
            <person name="Berges H."/>
            <person name="Blanchet N."/>
            <person name="Boniface M.C."/>
            <person name="Brunel D."/>
            <person name="Catrice O."/>
            <person name="Chaidir N."/>
            <person name="Claudel C."/>
            <person name="Donnadieu C."/>
            <person name="Faraut T."/>
            <person name="Fievet G."/>
            <person name="Helmstetter N."/>
            <person name="King M."/>
            <person name="Knapp S.J."/>
            <person name="Lai Z."/>
            <person name="Le Paslier M.C."/>
            <person name="Lippi Y."/>
            <person name="Lorenzon L."/>
            <person name="Mandel J.R."/>
            <person name="Marage G."/>
            <person name="Marchand G."/>
            <person name="Marquand E."/>
            <person name="Bret-Mestries E."/>
            <person name="Morien E."/>
            <person name="Nambeesan S."/>
            <person name="Nguyen T."/>
            <person name="Pegot-Espagnet P."/>
            <person name="Pouilly N."/>
            <person name="Raftis F."/>
            <person name="Sallet E."/>
            <person name="Schiex T."/>
            <person name="Thomas J."/>
            <person name="Vandecasteele C."/>
            <person name="Vares D."/>
            <person name="Vear F."/>
            <person name="Vautrin S."/>
            <person name="Crespi M."/>
            <person name="Mangin B."/>
            <person name="Burke J.M."/>
            <person name="Salse J."/>
            <person name="Munos S."/>
            <person name="Vincourt P."/>
            <person name="Rieseberg L.H."/>
            <person name="Langlade N.B."/>
        </authorList>
    </citation>
    <scope>NUCLEOTIDE SEQUENCE [LARGE SCALE GENOMIC DNA]</scope>
    <source>
        <strain evidence="2">cv. SF193</strain>
    </source>
</reference>
<dbReference type="InParanoid" id="A0A251UW74"/>
<gene>
    <name evidence="1" type="ORF">HannXRQ_Chr04g0099101</name>
</gene>
<accession>A0A251UW74</accession>